<evidence type="ECO:0000313" key="2">
    <source>
        <dbReference type="Proteomes" id="UP000611640"/>
    </source>
</evidence>
<dbReference type="Proteomes" id="UP000611640">
    <property type="component" value="Chromosome"/>
</dbReference>
<protein>
    <submittedName>
        <fullName evidence="1">Uncharacterized protein</fullName>
    </submittedName>
</protein>
<keyword evidence="2" id="KW-1185">Reference proteome</keyword>
<dbReference type="EMBL" id="AP023355">
    <property type="protein sequence ID" value="BCJ33568.1"/>
    <property type="molecule type" value="Genomic_DNA"/>
</dbReference>
<dbReference type="RefSeq" id="WP_203960433.1">
    <property type="nucleotide sequence ID" value="NZ_AP023355.1"/>
</dbReference>
<name>A0A7R7DL19_9ACTN</name>
<evidence type="ECO:0000313" key="1">
    <source>
        <dbReference type="EMBL" id="BCJ33568.1"/>
    </source>
</evidence>
<gene>
    <name evidence="1" type="ORF">Athai_10710</name>
</gene>
<sequence length="85" mass="9325">MARRLADELGISKHAVFALAGNLVDRHGYDQIVVDSRTSEITCEAERAIRAYTRGLINTIVIHDSTGLGPIELEGDRHAKSNQLP</sequence>
<organism evidence="1 2">
    <name type="scientific">Actinocatenispora thailandica</name>
    <dbReference type="NCBI Taxonomy" id="227318"/>
    <lineage>
        <taxon>Bacteria</taxon>
        <taxon>Bacillati</taxon>
        <taxon>Actinomycetota</taxon>
        <taxon>Actinomycetes</taxon>
        <taxon>Micromonosporales</taxon>
        <taxon>Micromonosporaceae</taxon>
        <taxon>Actinocatenispora</taxon>
    </lineage>
</organism>
<accession>A0A7R7DL19</accession>
<reference evidence="1 2" key="1">
    <citation type="submission" date="2020-08" db="EMBL/GenBank/DDBJ databases">
        <title>Whole genome shotgun sequence of Actinocatenispora thailandica NBRC 105041.</title>
        <authorList>
            <person name="Komaki H."/>
            <person name="Tamura T."/>
        </authorList>
    </citation>
    <scope>NUCLEOTIDE SEQUENCE [LARGE SCALE GENOMIC DNA]</scope>
    <source>
        <strain evidence="1 2">NBRC 105041</strain>
    </source>
</reference>
<dbReference type="KEGG" id="atl:Athai_10710"/>
<proteinExistence type="predicted"/>
<dbReference type="AlphaFoldDB" id="A0A7R7DL19"/>